<proteinExistence type="predicted"/>
<dbReference type="Gene3D" id="1.20.910.10">
    <property type="entry name" value="Heme oxygenase-like"/>
    <property type="match status" value="1"/>
</dbReference>
<dbReference type="STRING" id="947033.Lste_1557"/>
<dbReference type="EMBL" id="LNYY01000019">
    <property type="protein sequence ID" value="KTD68399.1"/>
    <property type="molecule type" value="Genomic_DNA"/>
</dbReference>
<evidence type="ECO:0000313" key="1">
    <source>
        <dbReference type="EMBL" id="KTD68399.1"/>
    </source>
</evidence>
<sequence>MHFIAEKESLNTHFSGYLHKKEKKSWYAACIVKSVQQIILMEMAMKIIQDYIDSKQQEFMNHPFFEILEQLNSLQELSYFVPELTFWAMTFQDILRINEERVNDPYLRKVARHHRLEDAGHEKWFLHDKKYMEAVNIDPTNDTNDVSWLYSKETQLTRDAAYAILAEVYKSNDEILNIVLLLTIESSGHVFFEKVSKQVKQTGEDKNLKYFSSSHLEVEMAHALFEEEMERSLFARTIPIQTRREALKMIDRCYDAFNKMFDGLIIACNRRLELAKQRNHQDAANKEPVELISHKAV</sequence>
<dbReference type="Proteomes" id="UP000054926">
    <property type="component" value="Unassembled WGS sequence"/>
</dbReference>
<accession>A0A0W0ZGU8</accession>
<dbReference type="AlphaFoldDB" id="A0A0W0ZGU8"/>
<dbReference type="InterPro" id="IPR016084">
    <property type="entry name" value="Haem_Oase-like_multi-hlx"/>
</dbReference>
<comment type="caution">
    <text evidence="1">The sequence shown here is derived from an EMBL/GenBank/DDBJ whole genome shotgun (WGS) entry which is preliminary data.</text>
</comment>
<dbReference type="PATRIC" id="fig|947033.5.peg.1654"/>
<name>A0A0W0ZGU8_9GAMM</name>
<protein>
    <submittedName>
        <fullName evidence="1">Uncharacterized protein</fullName>
    </submittedName>
</protein>
<keyword evidence="2" id="KW-1185">Reference proteome</keyword>
<reference evidence="1 2" key="1">
    <citation type="submission" date="2015-11" db="EMBL/GenBank/DDBJ databases">
        <title>Genomic analysis of 38 Legionella species identifies large and diverse effector repertoires.</title>
        <authorList>
            <person name="Burstein D."/>
            <person name="Amaro F."/>
            <person name="Zusman T."/>
            <person name="Lifshitz Z."/>
            <person name="Cohen O."/>
            <person name="Gilbert J.A."/>
            <person name="Pupko T."/>
            <person name="Shuman H.A."/>
            <person name="Segal G."/>
        </authorList>
    </citation>
    <scope>NUCLEOTIDE SEQUENCE [LARGE SCALE GENOMIC DNA]</scope>
    <source>
        <strain evidence="1 2">IMVS3376</strain>
    </source>
</reference>
<organism evidence="1 2">
    <name type="scientific">Legionella steelei</name>
    <dbReference type="NCBI Taxonomy" id="947033"/>
    <lineage>
        <taxon>Bacteria</taxon>
        <taxon>Pseudomonadati</taxon>
        <taxon>Pseudomonadota</taxon>
        <taxon>Gammaproteobacteria</taxon>
        <taxon>Legionellales</taxon>
        <taxon>Legionellaceae</taxon>
        <taxon>Legionella</taxon>
    </lineage>
</organism>
<gene>
    <name evidence="1" type="ORF">Lste_1557</name>
</gene>
<evidence type="ECO:0000313" key="2">
    <source>
        <dbReference type="Proteomes" id="UP000054926"/>
    </source>
</evidence>